<keyword evidence="4" id="KW-1185">Reference proteome</keyword>
<dbReference type="AlphaFoldDB" id="A0A0F4ZGZ5"/>
<comment type="caution">
    <text evidence="3">The sequence shown here is derived from an EMBL/GenBank/DDBJ whole genome shotgun (WGS) entry which is preliminary data.</text>
</comment>
<evidence type="ECO:0000256" key="1">
    <source>
        <dbReference type="SAM" id="MobiDB-lite"/>
    </source>
</evidence>
<feature type="region of interest" description="Disordered" evidence="1">
    <location>
        <begin position="407"/>
        <end position="495"/>
    </location>
</feature>
<dbReference type="EMBL" id="LAEV01000655">
    <property type="protein sequence ID" value="KKA29884.1"/>
    <property type="molecule type" value="Genomic_DNA"/>
</dbReference>
<keyword evidence="2" id="KW-0812">Transmembrane</keyword>
<dbReference type="Proteomes" id="UP000033483">
    <property type="component" value="Unassembled WGS sequence"/>
</dbReference>
<feature type="region of interest" description="Disordered" evidence="1">
    <location>
        <begin position="309"/>
        <end position="330"/>
    </location>
</feature>
<protein>
    <submittedName>
        <fullName evidence="3">Uncharacterized protein</fullName>
    </submittedName>
</protein>
<feature type="compositionally biased region" description="Polar residues" evidence="1">
    <location>
        <begin position="162"/>
        <end position="181"/>
    </location>
</feature>
<name>A0A0F4ZGZ5_9PEZI</name>
<feature type="region of interest" description="Disordered" evidence="1">
    <location>
        <begin position="159"/>
        <end position="181"/>
    </location>
</feature>
<feature type="compositionally biased region" description="Polar residues" evidence="1">
    <location>
        <begin position="283"/>
        <end position="296"/>
    </location>
</feature>
<sequence>MSIASSSSSSSSSISHFKVSRSLPPVFTLRAFVALTSVFVYSQASFALPSTPLQSREETRNTDKDLLPAQIGGIVGSYAISLVLVASVLLALTKRRRERLAAFDEPEDYLDNPFTKYYEQQFGERYPAPFPEFFPLTPRNHPGNPVILSLRTQGLGLAPPSQFDSPQSSYASHTPQTPSAVTSQTYVQPWGSPVSSKQTLGVDLAVDQSVVAADKEMANKQLEEMYSHVFEHEDAMRRGVAPPPLPVQYASLQTSLSHVASSDLKSQASMKSRSKPGALDLSEATQSVEKQSKTSRFIQLLSPRSSKKVPKGLSISSPILTPQSATFPREMHDSSNIPYRAYAPTAPPPVPAIPSAHLPVRPANDLPLRAATEQVETAGASTNPPTPDLSPVSQQSIDERLGNMGKAVSPVESANGDIPASMTTTAEPTSTSSHAAPIGLPSSPRSPTGSFPALPASPRANKFPQATANSSALSLPQSPRANTSFSRPNAPSAVRTDGLLPLRSYQNAVNTPRTIAQTTKQTTFERTAPFSPLGARTPGTSVPYSPYQPTSPLYPVTPSLVTKEDRKRMKRFAPKTPITEMAQSTDEIW</sequence>
<proteinExistence type="predicted"/>
<reference evidence="3 4" key="1">
    <citation type="submission" date="2015-03" db="EMBL/GenBank/DDBJ databases">
        <authorList>
            <person name="Radwan O."/>
            <person name="Al-Naeli F.A."/>
            <person name="Rendon G.A."/>
            <person name="Fields C."/>
        </authorList>
    </citation>
    <scope>NUCLEOTIDE SEQUENCE [LARGE SCALE GENOMIC DNA]</scope>
    <source>
        <strain evidence="3">CR-DP1</strain>
    </source>
</reference>
<feature type="compositionally biased region" description="Polar residues" evidence="1">
    <location>
        <begin position="421"/>
        <end position="434"/>
    </location>
</feature>
<evidence type="ECO:0000313" key="4">
    <source>
        <dbReference type="Proteomes" id="UP000033483"/>
    </source>
</evidence>
<feature type="compositionally biased region" description="Polar residues" evidence="1">
    <location>
        <begin position="314"/>
        <end position="326"/>
    </location>
</feature>
<feature type="transmembrane region" description="Helical" evidence="2">
    <location>
        <begin position="71"/>
        <end position="92"/>
    </location>
</feature>
<keyword evidence="2" id="KW-0472">Membrane</keyword>
<accession>A0A0F4ZGZ5</accession>
<dbReference type="OrthoDB" id="4524805at2759"/>
<evidence type="ECO:0000256" key="2">
    <source>
        <dbReference type="SAM" id="Phobius"/>
    </source>
</evidence>
<evidence type="ECO:0000313" key="3">
    <source>
        <dbReference type="EMBL" id="KKA29884.1"/>
    </source>
</evidence>
<organism evidence="3 4">
    <name type="scientific">Thielaviopsis punctulata</name>
    <dbReference type="NCBI Taxonomy" id="72032"/>
    <lineage>
        <taxon>Eukaryota</taxon>
        <taxon>Fungi</taxon>
        <taxon>Dikarya</taxon>
        <taxon>Ascomycota</taxon>
        <taxon>Pezizomycotina</taxon>
        <taxon>Sordariomycetes</taxon>
        <taxon>Hypocreomycetidae</taxon>
        <taxon>Microascales</taxon>
        <taxon>Ceratocystidaceae</taxon>
        <taxon>Thielaviopsis</taxon>
    </lineage>
</organism>
<gene>
    <name evidence="3" type="ORF">TD95_003444</name>
</gene>
<feature type="region of interest" description="Disordered" evidence="1">
    <location>
        <begin position="261"/>
        <end position="296"/>
    </location>
</feature>
<feature type="compositionally biased region" description="Polar residues" evidence="1">
    <location>
        <begin position="261"/>
        <end position="271"/>
    </location>
</feature>
<feature type="compositionally biased region" description="Polar residues" evidence="1">
    <location>
        <begin position="464"/>
        <end position="489"/>
    </location>
</feature>
<keyword evidence="2" id="KW-1133">Transmembrane helix</keyword>